<keyword evidence="2" id="KW-1185">Reference proteome</keyword>
<gene>
    <name evidence="1" type="ORF">L2E82_44161</name>
</gene>
<comment type="caution">
    <text evidence="1">The sequence shown here is derived from an EMBL/GenBank/DDBJ whole genome shotgun (WGS) entry which is preliminary data.</text>
</comment>
<sequence length="400" mass="45370">MGLNATTLVPGNTKDQDALAAQYQLMNYMSTHMFVRRLVSQKRRRLLVNGYDLDMSYITDRILAMSFPAERMRAIYRNPMWQVKEVLELRHRGHYKVYNLCIEQDYDPSHFNGFVERFPFDDNHVPPLPLIKEFCESVHSWLSSDPKNIVVIHCMAGKGRTGLMVSSYLVYSGLLAEDALQVYADKRTTNNLGVTIPSQRRYVNYWQKSLTFPGGSPPEVNIPEAITREFRQIRLYDTKNIDTVFFIVSEMQEVAGERYRPSTEICRKMCRKIKTSVSGNSLPFSYPFIEEQEEGPISLDCYFNKTTKITGDVCVTFYEKNIGGRLFYACFNTAFVEDSSIQFSITELDKVGSKGKSIAGPEFRVEFLFGPANPDSDNSILAPADGGDHSDGGDGGNSDL</sequence>
<evidence type="ECO:0000313" key="2">
    <source>
        <dbReference type="Proteomes" id="UP001055811"/>
    </source>
</evidence>
<reference evidence="2" key="1">
    <citation type="journal article" date="2022" name="Mol. Ecol. Resour.">
        <title>The genomes of chicory, endive, great burdock and yacon provide insights into Asteraceae palaeo-polyploidization history and plant inulin production.</title>
        <authorList>
            <person name="Fan W."/>
            <person name="Wang S."/>
            <person name="Wang H."/>
            <person name="Wang A."/>
            <person name="Jiang F."/>
            <person name="Liu H."/>
            <person name="Zhao H."/>
            <person name="Xu D."/>
            <person name="Zhang Y."/>
        </authorList>
    </citation>
    <scope>NUCLEOTIDE SEQUENCE [LARGE SCALE GENOMIC DNA]</scope>
    <source>
        <strain evidence="2">cv. Punajuju</strain>
    </source>
</reference>
<reference evidence="1 2" key="2">
    <citation type="journal article" date="2022" name="Mol. Ecol. Resour.">
        <title>The genomes of chicory, endive, great burdock and yacon provide insights into Asteraceae paleo-polyploidization history and plant inulin production.</title>
        <authorList>
            <person name="Fan W."/>
            <person name="Wang S."/>
            <person name="Wang H."/>
            <person name="Wang A."/>
            <person name="Jiang F."/>
            <person name="Liu H."/>
            <person name="Zhao H."/>
            <person name="Xu D."/>
            <person name="Zhang Y."/>
        </authorList>
    </citation>
    <scope>NUCLEOTIDE SEQUENCE [LARGE SCALE GENOMIC DNA]</scope>
    <source>
        <strain evidence="2">cv. Punajuju</strain>
        <tissue evidence="1">Leaves</tissue>
    </source>
</reference>
<evidence type="ECO:0000313" key="1">
    <source>
        <dbReference type="EMBL" id="KAI3699703.1"/>
    </source>
</evidence>
<name>A0ACB8ZPX6_CICIN</name>
<dbReference type="Proteomes" id="UP001055811">
    <property type="component" value="Linkage Group LG08"/>
</dbReference>
<protein>
    <submittedName>
        <fullName evidence="1">Uncharacterized protein</fullName>
    </submittedName>
</protein>
<dbReference type="EMBL" id="CM042016">
    <property type="protein sequence ID" value="KAI3699703.1"/>
    <property type="molecule type" value="Genomic_DNA"/>
</dbReference>
<accession>A0ACB8ZPX6</accession>
<organism evidence="1 2">
    <name type="scientific">Cichorium intybus</name>
    <name type="common">Chicory</name>
    <dbReference type="NCBI Taxonomy" id="13427"/>
    <lineage>
        <taxon>Eukaryota</taxon>
        <taxon>Viridiplantae</taxon>
        <taxon>Streptophyta</taxon>
        <taxon>Embryophyta</taxon>
        <taxon>Tracheophyta</taxon>
        <taxon>Spermatophyta</taxon>
        <taxon>Magnoliopsida</taxon>
        <taxon>eudicotyledons</taxon>
        <taxon>Gunneridae</taxon>
        <taxon>Pentapetalae</taxon>
        <taxon>asterids</taxon>
        <taxon>campanulids</taxon>
        <taxon>Asterales</taxon>
        <taxon>Asteraceae</taxon>
        <taxon>Cichorioideae</taxon>
        <taxon>Cichorieae</taxon>
        <taxon>Cichoriinae</taxon>
        <taxon>Cichorium</taxon>
    </lineage>
</organism>
<proteinExistence type="predicted"/>